<proteinExistence type="inferred from homology"/>
<dbReference type="GO" id="GO:0046872">
    <property type="term" value="F:metal ion binding"/>
    <property type="evidence" value="ECO:0007669"/>
    <property type="project" value="UniProtKB-KW"/>
</dbReference>
<dbReference type="InterPro" id="IPR036866">
    <property type="entry name" value="RibonucZ/Hydroxyglut_hydro"/>
</dbReference>
<dbReference type="InterPro" id="IPR001279">
    <property type="entry name" value="Metallo-B-lactamas"/>
</dbReference>
<evidence type="ECO:0000256" key="1">
    <source>
        <dbReference type="ARBA" id="ARBA00001947"/>
    </source>
</evidence>
<reference evidence="7" key="1">
    <citation type="submission" date="2019-01" db="EMBL/GenBank/DDBJ databases">
        <title>Draft genome sequences of three monokaryotic isolates of the white-rot basidiomycete fungus Dichomitus squalens.</title>
        <authorList>
            <consortium name="DOE Joint Genome Institute"/>
            <person name="Lopez S.C."/>
            <person name="Andreopoulos B."/>
            <person name="Pangilinan J."/>
            <person name="Lipzen A."/>
            <person name="Riley R."/>
            <person name="Ahrendt S."/>
            <person name="Ng V."/>
            <person name="Barry K."/>
            <person name="Daum C."/>
            <person name="Grigoriev I.V."/>
            <person name="Hilden K.S."/>
            <person name="Makela M.R."/>
            <person name="de Vries R.P."/>
        </authorList>
    </citation>
    <scope>NUCLEOTIDE SEQUENCE [LARGE SCALE GENOMIC DNA]</scope>
    <source>
        <strain evidence="7">OM18370.1</strain>
    </source>
</reference>
<dbReference type="Proteomes" id="UP000292957">
    <property type="component" value="Unassembled WGS sequence"/>
</dbReference>
<dbReference type="PANTHER" id="PTHR42978">
    <property type="entry name" value="QUORUM-QUENCHING LACTONASE YTNP-RELATED-RELATED"/>
    <property type="match status" value="1"/>
</dbReference>
<dbReference type="AlphaFoldDB" id="A0A4Q9MAN7"/>
<dbReference type="OrthoDB" id="10250730at2759"/>
<evidence type="ECO:0000256" key="5">
    <source>
        <dbReference type="ARBA" id="ARBA00022833"/>
    </source>
</evidence>
<dbReference type="Gene3D" id="3.60.15.10">
    <property type="entry name" value="Ribonuclease Z/Hydroxyacylglutathione hydrolase-like"/>
    <property type="match status" value="1"/>
</dbReference>
<accession>A0A4Q9MAN7</accession>
<sequence length="297" mass="32361">MMSLPPPVANQAFCDVSALEAGYVKAPLAWILADVGDDESITVPALSFLVRHHSNSDIILLDLGLRKGWRELPPGFVSYITDKLHFEPSVQQDVADSLAQGSTKPSDIKRVFISHLHFDHYGDAALFPTSRFFVGAGGRALVANAYPKNPSSGLPADVVPEDRTTYLDPEEWPPIGPFPHALDFYGDGSLYVVDAGHGHVPGHINLLVRTSADGGWVYLAGDSAHHWSLLTGKGKIGHHAHFGCAHANAEEAEKHIERIKALIEENPRVRVLLAHDEPWFNANKGGPAFWPGKIETL</sequence>
<dbReference type="GO" id="GO:0016787">
    <property type="term" value="F:hydrolase activity"/>
    <property type="evidence" value="ECO:0007669"/>
    <property type="project" value="UniProtKB-KW"/>
</dbReference>
<dbReference type="InterPro" id="IPR051013">
    <property type="entry name" value="MBL_superfamily_lactonases"/>
</dbReference>
<evidence type="ECO:0000256" key="2">
    <source>
        <dbReference type="ARBA" id="ARBA00007749"/>
    </source>
</evidence>
<evidence type="ECO:0000313" key="7">
    <source>
        <dbReference type="EMBL" id="TBU22972.1"/>
    </source>
</evidence>
<gene>
    <name evidence="7" type="ORF">BD311DRAFT_869103</name>
</gene>
<dbReference type="CDD" id="cd07730">
    <property type="entry name" value="metallo-hydrolase-like_MBL-fold"/>
    <property type="match status" value="1"/>
</dbReference>
<comment type="similarity">
    <text evidence="2">Belongs to the metallo-beta-lactamase superfamily.</text>
</comment>
<evidence type="ECO:0000256" key="3">
    <source>
        <dbReference type="ARBA" id="ARBA00022723"/>
    </source>
</evidence>
<keyword evidence="3" id="KW-0479">Metal-binding</keyword>
<dbReference type="SUPFAM" id="SSF56281">
    <property type="entry name" value="Metallo-hydrolase/oxidoreductase"/>
    <property type="match status" value="1"/>
</dbReference>
<name>A0A4Q9MAN7_9APHY</name>
<dbReference type="Pfam" id="PF00753">
    <property type="entry name" value="Lactamase_B"/>
    <property type="match status" value="1"/>
</dbReference>
<dbReference type="EMBL" id="ML143520">
    <property type="protein sequence ID" value="TBU22972.1"/>
    <property type="molecule type" value="Genomic_DNA"/>
</dbReference>
<keyword evidence="5" id="KW-0862">Zinc</keyword>
<dbReference type="SMART" id="SM00849">
    <property type="entry name" value="Lactamase_B"/>
    <property type="match status" value="1"/>
</dbReference>
<dbReference type="PANTHER" id="PTHR42978:SF2">
    <property type="entry name" value="102 KBASES UNSTABLE REGION: FROM 1 TO 119443"/>
    <property type="match status" value="1"/>
</dbReference>
<feature type="domain" description="Metallo-beta-lactamase" evidence="6">
    <location>
        <begin position="44"/>
        <end position="275"/>
    </location>
</feature>
<comment type="cofactor">
    <cofactor evidence="1">
        <name>Zn(2+)</name>
        <dbReference type="ChEBI" id="CHEBI:29105"/>
    </cofactor>
</comment>
<keyword evidence="4 7" id="KW-0378">Hydrolase</keyword>
<evidence type="ECO:0000259" key="6">
    <source>
        <dbReference type="SMART" id="SM00849"/>
    </source>
</evidence>
<organism evidence="7">
    <name type="scientific">Dichomitus squalens</name>
    <dbReference type="NCBI Taxonomy" id="114155"/>
    <lineage>
        <taxon>Eukaryota</taxon>
        <taxon>Fungi</taxon>
        <taxon>Dikarya</taxon>
        <taxon>Basidiomycota</taxon>
        <taxon>Agaricomycotina</taxon>
        <taxon>Agaricomycetes</taxon>
        <taxon>Polyporales</taxon>
        <taxon>Polyporaceae</taxon>
        <taxon>Dichomitus</taxon>
    </lineage>
</organism>
<evidence type="ECO:0000256" key="4">
    <source>
        <dbReference type="ARBA" id="ARBA00022801"/>
    </source>
</evidence>
<protein>
    <submittedName>
        <fullName evidence="7">Metallo-hydrolase/oxidoreductase</fullName>
    </submittedName>
</protein>